<dbReference type="Gene3D" id="3.40.50.11660">
    <property type="entry name" value="Glycosyl transferase family 10, C-terminal domain"/>
    <property type="match status" value="1"/>
</dbReference>
<gene>
    <name evidence="15" type="ORF">HPB48_016215</name>
</gene>
<dbReference type="InterPro" id="IPR038577">
    <property type="entry name" value="GT10-like_C_sf"/>
</dbReference>
<comment type="subcellular location">
    <subcellularLocation>
        <location evidence="1 12">Golgi apparatus</location>
        <location evidence="1 12">Golgi stack membrane</location>
        <topology evidence="1 12">Single-pass type II membrane protein</topology>
    </subcellularLocation>
</comment>
<accession>A0A9J6FS06</accession>
<dbReference type="EMBL" id="JABSTR010000003">
    <property type="protein sequence ID" value="KAH9364884.1"/>
    <property type="molecule type" value="Genomic_DNA"/>
</dbReference>
<comment type="pathway">
    <text evidence="2">Protein modification; protein glycosylation.</text>
</comment>
<evidence type="ECO:0000256" key="12">
    <source>
        <dbReference type="RuleBase" id="RU003832"/>
    </source>
</evidence>
<evidence type="ECO:0000259" key="14">
    <source>
        <dbReference type="Pfam" id="PF17039"/>
    </source>
</evidence>
<evidence type="ECO:0000256" key="10">
    <source>
        <dbReference type="ARBA" id="ARBA00023136"/>
    </source>
</evidence>
<protein>
    <recommendedName>
        <fullName evidence="12">Fucosyltransferase</fullName>
        <ecNumber evidence="12">2.4.1.-</ecNumber>
    </recommendedName>
</protein>
<keyword evidence="8" id="KW-1133">Transmembrane helix</keyword>
<keyword evidence="16" id="KW-1185">Reference proteome</keyword>
<keyword evidence="7" id="KW-0735">Signal-anchor</keyword>
<feature type="domain" description="Fucosyltransferase C-terminal" evidence="13">
    <location>
        <begin position="89"/>
        <end position="263"/>
    </location>
</feature>
<comment type="similarity">
    <text evidence="3 12">Belongs to the glycosyltransferase 10 family.</text>
</comment>
<name>A0A9J6FS06_HAELO</name>
<dbReference type="SUPFAM" id="SSF53756">
    <property type="entry name" value="UDP-Glycosyltransferase/glycogen phosphorylase"/>
    <property type="match status" value="1"/>
</dbReference>
<dbReference type="Proteomes" id="UP000821853">
    <property type="component" value="Unassembled WGS sequence"/>
</dbReference>
<evidence type="ECO:0000313" key="16">
    <source>
        <dbReference type="Proteomes" id="UP000821853"/>
    </source>
</evidence>
<feature type="domain" description="Fucosyltransferase N-terminal" evidence="14">
    <location>
        <begin position="4"/>
        <end position="69"/>
    </location>
</feature>
<keyword evidence="10" id="KW-0472">Membrane</keyword>
<keyword evidence="5 12" id="KW-0808">Transferase</keyword>
<evidence type="ECO:0000256" key="3">
    <source>
        <dbReference type="ARBA" id="ARBA00008919"/>
    </source>
</evidence>
<sequence length="281" mass="33499">MPVSDAIVFYYCDLDASDVPTRRAVGQKWVFWSLESPTNCEMRPLLSWRTAINWTMTYRLDSDILDTYGSITPKTVPKFHSFDRLRENWRQKKIMALWPVSHCHTFGKREHFVEELRKYMRVDIYGHCGNYTCPRGTKCHQKFAKEYFFLLSFENTICKDYVTEKLYFTLQFDIIPVTFGGADYKALAPPHSYIDALEFKTPKDLAVYLKQVSEDFDLYKIYFAWKGVYDVKHWVYYTFCNLCAKLYSNSFTEHSVYPDIVHWWNDTSQCRAWNRQTMQLS</sequence>
<evidence type="ECO:0000256" key="1">
    <source>
        <dbReference type="ARBA" id="ARBA00004447"/>
    </source>
</evidence>
<evidence type="ECO:0000256" key="9">
    <source>
        <dbReference type="ARBA" id="ARBA00023034"/>
    </source>
</evidence>
<dbReference type="PANTHER" id="PTHR48438">
    <property type="entry name" value="ALPHA-(1,3)-FUCOSYLTRANSFERASE C-RELATED"/>
    <property type="match status" value="1"/>
</dbReference>
<evidence type="ECO:0000256" key="2">
    <source>
        <dbReference type="ARBA" id="ARBA00004922"/>
    </source>
</evidence>
<dbReference type="GO" id="GO:0008417">
    <property type="term" value="F:fucosyltransferase activity"/>
    <property type="evidence" value="ECO:0007669"/>
    <property type="project" value="InterPro"/>
</dbReference>
<proteinExistence type="inferred from homology"/>
<dbReference type="InterPro" id="IPR055270">
    <property type="entry name" value="Glyco_tran_10_C"/>
</dbReference>
<dbReference type="EC" id="2.4.1.-" evidence="12"/>
<evidence type="ECO:0000313" key="15">
    <source>
        <dbReference type="EMBL" id="KAH9364884.1"/>
    </source>
</evidence>
<keyword evidence="11" id="KW-0325">Glycoprotein</keyword>
<dbReference type="InterPro" id="IPR001503">
    <property type="entry name" value="Glyco_trans_10"/>
</dbReference>
<dbReference type="FunFam" id="3.40.50.11660:FF:000006">
    <property type="entry name" value="Alpha-(1,3)-fucosyltransferase C"/>
    <property type="match status" value="1"/>
</dbReference>
<dbReference type="InterPro" id="IPR031481">
    <property type="entry name" value="Glyco_tran_10_N"/>
</dbReference>
<dbReference type="Pfam" id="PF17039">
    <property type="entry name" value="Glyco_tran_10_N"/>
    <property type="match status" value="1"/>
</dbReference>
<keyword evidence="9 12" id="KW-0333">Golgi apparatus</keyword>
<reference evidence="15 16" key="1">
    <citation type="journal article" date="2020" name="Cell">
        <title>Large-Scale Comparative Analyses of Tick Genomes Elucidate Their Genetic Diversity and Vector Capacities.</title>
        <authorList>
            <consortium name="Tick Genome and Microbiome Consortium (TIGMIC)"/>
            <person name="Jia N."/>
            <person name="Wang J."/>
            <person name="Shi W."/>
            <person name="Du L."/>
            <person name="Sun Y."/>
            <person name="Zhan W."/>
            <person name="Jiang J.F."/>
            <person name="Wang Q."/>
            <person name="Zhang B."/>
            <person name="Ji P."/>
            <person name="Bell-Sakyi L."/>
            <person name="Cui X.M."/>
            <person name="Yuan T.T."/>
            <person name="Jiang B.G."/>
            <person name="Yang W.F."/>
            <person name="Lam T.T."/>
            <person name="Chang Q.C."/>
            <person name="Ding S.J."/>
            <person name="Wang X.J."/>
            <person name="Zhu J.G."/>
            <person name="Ruan X.D."/>
            <person name="Zhao L."/>
            <person name="Wei J.T."/>
            <person name="Ye R.Z."/>
            <person name="Que T.C."/>
            <person name="Du C.H."/>
            <person name="Zhou Y.H."/>
            <person name="Cheng J.X."/>
            <person name="Dai P.F."/>
            <person name="Guo W.B."/>
            <person name="Han X.H."/>
            <person name="Huang E.J."/>
            <person name="Li L.F."/>
            <person name="Wei W."/>
            <person name="Gao Y.C."/>
            <person name="Liu J.Z."/>
            <person name="Shao H.Z."/>
            <person name="Wang X."/>
            <person name="Wang C.C."/>
            <person name="Yang T.C."/>
            <person name="Huo Q.B."/>
            <person name="Li W."/>
            <person name="Chen H.Y."/>
            <person name="Chen S.E."/>
            <person name="Zhou L.G."/>
            <person name="Ni X.B."/>
            <person name="Tian J.H."/>
            <person name="Sheng Y."/>
            <person name="Liu T."/>
            <person name="Pan Y.S."/>
            <person name="Xia L.Y."/>
            <person name="Li J."/>
            <person name="Zhao F."/>
            <person name="Cao W.C."/>
        </authorList>
    </citation>
    <scope>NUCLEOTIDE SEQUENCE [LARGE SCALE GENOMIC DNA]</scope>
    <source>
        <strain evidence="15">HaeL-2018</strain>
    </source>
</reference>
<evidence type="ECO:0000256" key="5">
    <source>
        <dbReference type="ARBA" id="ARBA00022679"/>
    </source>
</evidence>
<evidence type="ECO:0000259" key="13">
    <source>
        <dbReference type="Pfam" id="PF00852"/>
    </source>
</evidence>
<comment type="caution">
    <text evidence="15">The sequence shown here is derived from an EMBL/GenBank/DDBJ whole genome shotgun (WGS) entry which is preliminary data.</text>
</comment>
<dbReference type="PANTHER" id="PTHR48438:SF1">
    <property type="entry name" value="ALPHA-(1,3)-FUCOSYLTRANSFERASE C-RELATED"/>
    <property type="match status" value="1"/>
</dbReference>
<dbReference type="OrthoDB" id="427096at2759"/>
<dbReference type="GO" id="GO:0032580">
    <property type="term" value="C:Golgi cisterna membrane"/>
    <property type="evidence" value="ECO:0007669"/>
    <property type="project" value="UniProtKB-SubCell"/>
</dbReference>
<dbReference type="OMA" id="SLENTNC"/>
<keyword evidence="4 12" id="KW-0328">Glycosyltransferase</keyword>
<dbReference type="AlphaFoldDB" id="A0A9J6FS06"/>
<organism evidence="15 16">
    <name type="scientific">Haemaphysalis longicornis</name>
    <name type="common">Bush tick</name>
    <dbReference type="NCBI Taxonomy" id="44386"/>
    <lineage>
        <taxon>Eukaryota</taxon>
        <taxon>Metazoa</taxon>
        <taxon>Ecdysozoa</taxon>
        <taxon>Arthropoda</taxon>
        <taxon>Chelicerata</taxon>
        <taxon>Arachnida</taxon>
        <taxon>Acari</taxon>
        <taxon>Parasitiformes</taxon>
        <taxon>Ixodida</taxon>
        <taxon>Ixodoidea</taxon>
        <taxon>Ixodidae</taxon>
        <taxon>Haemaphysalinae</taxon>
        <taxon>Haemaphysalis</taxon>
    </lineage>
</organism>
<dbReference type="Pfam" id="PF00852">
    <property type="entry name" value="Glyco_transf_10"/>
    <property type="match status" value="1"/>
</dbReference>
<evidence type="ECO:0000256" key="11">
    <source>
        <dbReference type="ARBA" id="ARBA00023180"/>
    </source>
</evidence>
<evidence type="ECO:0000256" key="6">
    <source>
        <dbReference type="ARBA" id="ARBA00022692"/>
    </source>
</evidence>
<keyword evidence="6 12" id="KW-0812">Transmembrane</keyword>
<evidence type="ECO:0000256" key="4">
    <source>
        <dbReference type="ARBA" id="ARBA00022676"/>
    </source>
</evidence>
<evidence type="ECO:0000256" key="8">
    <source>
        <dbReference type="ARBA" id="ARBA00022989"/>
    </source>
</evidence>
<evidence type="ECO:0000256" key="7">
    <source>
        <dbReference type="ARBA" id="ARBA00022968"/>
    </source>
</evidence>
<dbReference type="VEuPathDB" id="VectorBase:HLOH_050882"/>